<gene>
    <name evidence="1" type="ORF">DPMN_042827</name>
</gene>
<name>A0A9D4D1Q7_DREPO</name>
<dbReference type="EMBL" id="JAIWYP010000011">
    <property type="protein sequence ID" value="KAH3736264.1"/>
    <property type="molecule type" value="Genomic_DNA"/>
</dbReference>
<evidence type="ECO:0000313" key="2">
    <source>
        <dbReference type="Proteomes" id="UP000828390"/>
    </source>
</evidence>
<accession>A0A9D4D1Q7</accession>
<reference evidence="1" key="2">
    <citation type="submission" date="2020-11" db="EMBL/GenBank/DDBJ databases">
        <authorList>
            <person name="McCartney M.A."/>
            <person name="Auch B."/>
            <person name="Kono T."/>
            <person name="Mallez S."/>
            <person name="Becker A."/>
            <person name="Gohl D.M."/>
            <person name="Silverstein K.A.T."/>
            <person name="Koren S."/>
            <person name="Bechman K.B."/>
            <person name="Herman A."/>
            <person name="Abrahante J.E."/>
            <person name="Garbe J."/>
        </authorList>
    </citation>
    <scope>NUCLEOTIDE SEQUENCE</scope>
    <source>
        <strain evidence="1">Duluth1</strain>
        <tissue evidence="1">Whole animal</tissue>
    </source>
</reference>
<dbReference type="AlphaFoldDB" id="A0A9D4D1Q7"/>
<protein>
    <submittedName>
        <fullName evidence="1">Uncharacterized protein</fullName>
    </submittedName>
</protein>
<dbReference type="Proteomes" id="UP000828390">
    <property type="component" value="Unassembled WGS sequence"/>
</dbReference>
<sequence>MPASGVSMGAGLHSALFSVWVLRGSSSKRFSSASIAACFVSLSSNPIVFWRMSRSDARISSEVAVF</sequence>
<keyword evidence="2" id="KW-1185">Reference proteome</keyword>
<proteinExistence type="predicted"/>
<organism evidence="1 2">
    <name type="scientific">Dreissena polymorpha</name>
    <name type="common">Zebra mussel</name>
    <name type="synonym">Mytilus polymorpha</name>
    <dbReference type="NCBI Taxonomy" id="45954"/>
    <lineage>
        <taxon>Eukaryota</taxon>
        <taxon>Metazoa</taxon>
        <taxon>Spiralia</taxon>
        <taxon>Lophotrochozoa</taxon>
        <taxon>Mollusca</taxon>
        <taxon>Bivalvia</taxon>
        <taxon>Autobranchia</taxon>
        <taxon>Heteroconchia</taxon>
        <taxon>Euheterodonta</taxon>
        <taxon>Imparidentia</taxon>
        <taxon>Neoheterodontei</taxon>
        <taxon>Myida</taxon>
        <taxon>Dreissenoidea</taxon>
        <taxon>Dreissenidae</taxon>
        <taxon>Dreissena</taxon>
    </lineage>
</organism>
<comment type="caution">
    <text evidence="1">The sequence shown here is derived from an EMBL/GenBank/DDBJ whole genome shotgun (WGS) entry which is preliminary data.</text>
</comment>
<reference evidence="1" key="1">
    <citation type="journal article" date="2019" name="bioRxiv">
        <title>The Genome of the Zebra Mussel, Dreissena polymorpha: A Resource for Invasive Species Research.</title>
        <authorList>
            <person name="McCartney M.A."/>
            <person name="Auch B."/>
            <person name="Kono T."/>
            <person name="Mallez S."/>
            <person name="Zhang Y."/>
            <person name="Obille A."/>
            <person name="Becker A."/>
            <person name="Abrahante J.E."/>
            <person name="Garbe J."/>
            <person name="Badalamenti J.P."/>
            <person name="Herman A."/>
            <person name="Mangelson H."/>
            <person name="Liachko I."/>
            <person name="Sullivan S."/>
            <person name="Sone E.D."/>
            <person name="Koren S."/>
            <person name="Silverstein K.A.T."/>
            <person name="Beckman K.B."/>
            <person name="Gohl D.M."/>
        </authorList>
    </citation>
    <scope>NUCLEOTIDE SEQUENCE</scope>
    <source>
        <strain evidence="1">Duluth1</strain>
        <tissue evidence="1">Whole animal</tissue>
    </source>
</reference>
<evidence type="ECO:0000313" key="1">
    <source>
        <dbReference type="EMBL" id="KAH3736264.1"/>
    </source>
</evidence>